<dbReference type="InterPro" id="IPR037152">
    <property type="entry name" value="L-asparaginase_N_sf"/>
</dbReference>
<dbReference type="AlphaFoldDB" id="A0A518G2Z4"/>
<dbReference type="InterPro" id="IPR006034">
    <property type="entry name" value="Asparaginase/glutaminase-like"/>
</dbReference>
<keyword evidence="4" id="KW-0378">Hydrolase</keyword>
<dbReference type="EMBL" id="CP036298">
    <property type="protein sequence ID" value="QDV22964.1"/>
    <property type="molecule type" value="Genomic_DNA"/>
</dbReference>
<dbReference type="InterPro" id="IPR036152">
    <property type="entry name" value="Asp/glu_Ase-like_sf"/>
</dbReference>
<dbReference type="RefSeq" id="WP_197356257.1">
    <property type="nucleotide sequence ID" value="NZ_CP036298.1"/>
</dbReference>
<protein>
    <submittedName>
        <fullName evidence="4">L-asparaginase 1</fullName>
        <ecNumber evidence="4">3.5.1.1</ecNumber>
    </submittedName>
</protein>
<dbReference type="EC" id="3.5.1.1" evidence="4"/>
<dbReference type="Proteomes" id="UP000318017">
    <property type="component" value="Chromosome"/>
</dbReference>
<dbReference type="SUPFAM" id="SSF53774">
    <property type="entry name" value="Glutaminase/Asparaginase"/>
    <property type="match status" value="1"/>
</dbReference>
<organism evidence="4 5">
    <name type="scientific">Aureliella helgolandensis</name>
    <dbReference type="NCBI Taxonomy" id="2527968"/>
    <lineage>
        <taxon>Bacteria</taxon>
        <taxon>Pseudomonadati</taxon>
        <taxon>Planctomycetota</taxon>
        <taxon>Planctomycetia</taxon>
        <taxon>Pirellulales</taxon>
        <taxon>Pirellulaceae</taxon>
        <taxon>Aureliella</taxon>
    </lineage>
</organism>
<gene>
    <name evidence="4" type="primary">ansA</name>
    <name evidence="4" type="ORF">Q31a_12570</name>
</gene>
<accession>A0A518G2Z4</accession>
<dbReference type="PANTHER" id="PTHR11707:SF28">
    <property type="entry name" value="60 KDA LYSOPHOSPHOLIPASE"/>
    <property type="match status" value="1"/>
</dbReference>
<dbReference type="KEGG" id="ahel:Q31a_12570"/>
<feature type="active site" description="O-isoaspartyl threonine intermediate" evidence="1">
    <location>
        <position position="18"/>
    </location>
</feature>
<evidence type="ECO:0000256" key="1">
    <source>
        <dbReference type="PIRSR" id="PIRSR001220-1"/>
    </source>
</evidence>
<dbReference type="PRINTS" id="PR00139">
    <property type="entry name" value="ASNGLNASE"/>
</dbReference>
<evidence type="ECO:0000313" key="5">
    <source>
        <dbReference type="Proteomes" id="UP000318017"/>
    </source>
</evidence>
<dbReference type="Gene3D" id="3.40.50.1170">
    <property type="entry name" value="L-asparaginase, N-terminal domain"/>
    <property type="match status" value="1"/>
</dbReference>
<sequence>MSRPAEEIHVQIFSCGGTIDKVYFDAKSEYEVGEPQIATIFRTANVTFAYSIESLFRKDSLEMQVEDRALIRQRIEACSGRYVLLTHGTDTMPETACALGGIPDKVIVLTGSMTPARFQVSDAEFNIGCAVGALWSQPPGVYIAMNGRVFSGLNVRKNREAGRFEELA</sequence>
<keyword evidence="5" id="KW-1185">Reference proteome</keyword>
<dbReference type="PANTHER" id="PTHR11707">
    <property type="entry name" value="L-ASPARAGINASE"/>
    <property type="match status" value="1"/>
</dbReference>
<dbReference type="PIRSF" id="PIRSF500176">
    <property type="entry name" value="L_ASNase"/>
    <property type="match status" value="1"/>
</dbReference>
<evidence type="ECO:0000259" key="3">
    <source>
        <dbReference type="Pfam" id="PF00710"/>
    </source>
</evidence>
<feature type="domain" description="L-asparaginase N-terminal" evidence="3">
    <location>
        <begin position="10"/>
        <end position="159"/>
    </location>
</feature>
<feature type="binding site" evidence="2">
    <location>
        <position position="60"/>
    </location>
    <ligand>
        <name>substrate</name>
    </ligand>
</feature>
<dbReference type="GO" id="GO:0004067">
    <property type="term" value="F:asparaginase activity"/>
    <property type="evidence" value="ECO:0007669"/>
    <property type="project" value="UniProtKB-UniRule"/>
</dbReference>
<dbReference type="PROSITE" id="PS51732">
    <property type="entry name" value="ASN_GLN_ASE_3"/>
    <property type="match status" value="1"/>
</dbReference>
<dbReference type="InterPro" id="IPR027474">
    <property type="entry name" value="L-asparaginase_N"/>
</dbReference>
<reference evidence="4 5" key="1">
    <citation type="submission" date="2019-02" db="EMBL/GenBank/DDBJ databases">
        <title>Deep-cultivation of Planctomycetes and their phenomic and genomic characterization uncovers novel biology.</title>
        <authorList>
            <person name="Wiegand S."/>
            <person name="Jogler M."/>
            <person name="Boedeker C."/>
            <person name="Pinto D."/>
            <person name="Vollmers J."/>
            <person name="Rivas-Marin E."/>
            <person name="Kohn T."/>
            <person name="Peeters S.H."/>
            <person name="Heuer A."/>
            <person name="Rast P."/>
            <person name="Oberbeckmann S."/>
            <person name="Bunk B."/>
            <person name="Jeske O."/>
            <person name="Meyerdierks A."/>
            <person name="Storesund J.E."/>
            <person name="Kallscheuer N."/>
            <person name="Luecker S."/>
            <person name="Lage O.M."/>
            <person name="Pohl T."/>
            <person name="Merkel B.J."/>
            <person name="Hornburger P."/>
            <person name="Mueller R.-W."/>
            <person name="Bruemmer F."/>
            <person name="Labrenz M."/>
            <person name="Spormann A.M."/>
            <person name="Op den Camp H."/>
            <person name="Overmann J."/>
            <person name="Amann R."/>
            <person name="Jetten M.S.M."/>
            <person name="Mascher T."/>
            <person name="Medema M.H."/>
            <person name="Devos D.P."/>
            <person name="Kaster A.-K."/>
            <person name="Ovreas L."/>
            <person name="Rohde M."/>
            <person name="Galperin M.Y."/>
            <person name="Jogler C."/>
        </authorList>
    </citation>
    <scope>NUCLEOTIDE SEQUENCE [LARGE SCALE GENOMIC DNA]</scope>
    <source>
        <strain evidence="4 5">Q31a</strain>
    </source>
</reference>
<dbReference type="Pfam" id="PF00710">
    <property type="entry name" value="Asparaginase"/>
    <property type="match status" value="1"/>
</dbReference>
<name>A0A518G2Z4_9BACT</name>
<dbReference type="PIRSF" id="PIRSF001220">
    <property type="entry name" value="L-ASNase_gatD"/>
    <property type="match status" value="1"/>
</dbReference>
<feature type="binding site" evidence="2">
    <location>
        <begin position="89"/>
        <end position="90"/>
    </location>
    <ligand>
        <name>substrate</name>
    </ligand>
</feature>
<evidence type="ECO:0000256" key="2">
    <source>
        <dbReference type="PIRSR" id="PIRSR001220-2"/>
    </source>
</evidence>
<proteinExistence type="predicted"/>
<evidence type="ECO:0000313" key="4">
    <source>
        <dbReference type="EMBL" id="QDV22964.1"/>
    </source>
</evidence>